<evidence type="ECO:0000313" key="2">
    <source>
        <dbReference type="EMBL" id="VDP62421.1"/>
    </source>
</evidence>
<dbReference type="WBParaSite" id="HPBE_0002727801-mRNA-1">
    <property type="protein sequence ID" value="HPBE_0002727801-mRNA-1"/>
    <property type="gene ID" value="HPBE_0002727801"/>
</dbReference>
<dbReference type="Proteomes" id="UP000050761">
    <property type="component" value="Unassembled WGS sequence"/>
</dbReference>
<dbReference type="AlphaFoldDB" id="A0A183GX58"/>
<dbReference type="EMBL" id="UZAH01042821">
    <property type="protein sequence ID" value="VDP62421.1"/>
    <property type="molecule type" value="Genomic_DNA"/>
</dbReference>
<proteinExistence type="predicted"/>
<gene>
    <name evidence="2" type="ORF">HPBE_LOCUS27277</name>
</gene>
<protein>
    <submittedName>
        <fullName evidence="4">Coproporphyrinogen III oxidase</fullName>
    </submittedName>
</protein>
<reference evidence="4" key="2">
    <citation type="submission" date="2019-09" db="UniProtKB">
        <authorList>
            <consortium name="WormBaseParasite"/>
        </authorList>
    </citation>
    <scope>IDENTIFICATION</scope>
</reference>
<evidence type="ECO:0000313" key="3">
    <source>
        <dbReference type="Proteomes" id="UP000050761"/>
    </source>
</evidence>
<feature type="region of interest" description="Disordered" evidence="1">
    <location>
        <begin position="1"/>
        <end position="21"/>
    </location>
</feature>
<evidence type="ECO:0000256" key="1">
    <source>
        <dbReference type="SAM" id="MobiDB-lite"/>
    </source>
</evidence>
<accession>A0A3P8EZJ9</accession>
<evidence type="ECO:0000313" key="4">
    <source>
        <dbReference type="WBParaSite" id="HPBE_0002727801-mRNA-1"/>
    </source>
</evidence>
<dbReference type="OrthoDB" id="5863145at2759"/>
<keyword evidence="3" id="KW-1185">Reference proteome</keyword>
<reference evidence="2 3" key="1">
    <citation type="submission" date="2018-11" db="EMBL/GenBank/DDBJ databases">
        <authorList>
            <consortium name="Pathogen Informatics"/>
        </authorList>
    </citation>
    <scope>NUCLEOTIDE SEQUENCE [LARGE SCALE GENOMIC DNA]</scope>
</reference>
<organism evidence="3 4">
    <name type="scientific">Heligmosomoides polygyrus</name>
    <name type="common">Parasitic roundworm</name>
    <dbReference type="NCBI Taxonomy" id="6339"/>
    <lineage>
        <taxon>Eukaryota</taxon>
        <taxon>Metazoa</taxon>
        <taxon>Ecdysozoa</taxon>
        <taxon>Nematoda</taxon>
        <taxon>Chromadorea</taxon>
        <taxon>Rhabditida</taxon>
        <taxon>Rhabditina</taxon>
        <taxon>Rhabditomorpha</taxon>
        <taxon>Strongyloidea</taxon>
        <taxon>Heligmosomidae</taxon>
        <taxon>Heligmosomoides</taxon>
    </lineage>
</organism>
<name>A0A183GX58_HELPZ</name>
<sequence>MSAQSPRCHRDSRAIGQRGAARASDNYQLTSELAKLCRATVKEDLKERRAEVLTESAEEGLLIRNARWNFGNFKANGTVTSSRRTTGKVIHDFYSDLFDSHVHLLLPSSAG</sequence>
<accession>A0A183GX58</accession>